<protein>
    <submittedName>
        <fullName evidence="1">GNAT family protein</fullName>
        <ecNumber evidence="1">2.-.-.-</ecNumber>
    </submittedName>
</protein>
<evidence type="ECO:0000313" key="1">
    <source>
        <dbReference type="EMBL" id="WVT04613.1"/>
    </source>
</evidence>
<proteinExistence type="predicted"/>
<dbReference type="SUPFAM" id="SSF55729">
    <property type="entry name" value="Acyl-CoA N-acyltransferases (Nat)"/>
    <property type="match status" value="1"/>
</dbReference>
<accession>A0ABZ2BCX7</accession>
<reference evidence="1" key="1">
    <citation type="submission" date="2023-08" db="EMBL/GenBank/DDBJ databases">
        <title>Complete genome sequence of Sinorhizobium chiapanecum ITTG S70 isolated from Acaciella angustissima nodules in Chiapas-Mexico.</title>
        <authorList>
            <person name="Rincon-Rosales R."/>
            <person name="Rogel M.A."/>
            <person name="Rincon-Medina C.I."/>
            <person name="Guerrero G."/>
            <person name="Manzano-Gomez L.A."/>
            <person name="Lopez-Lopez A."/>
            <person name="Rincon Molina F.A."/>
            <person name="Martinez-Romero E."/>
        </authorList>
    </citation>
    <scope>NUCLEOTIDE SEQUENCE</scope>
    <source>
        <strain evidence="1">ITTG S70</strain>
    </source>
</reference>
<dbReference type="RefSeq" id="WP_331373774.1">
    <property type="nucleotide sequence ID" value="NZ_CP133148.1"/>
</dbReference>
<dbReference type="InterPro" id="IPR016181">
    <property type="entry name" value="Acyl_CoA_acyltransferase"/>
</dbReference>
<organism evidence="1 2">
    <name type="scientific">Sinorhizobium chiapasense</name>
    <dbReference type="NCBI Taxonomy" id="501572"/>
    <lineage>
        <taxon>Bacteria</taxon>
        <taxon>Pseudomonadati</taxon>
        <taxon>Pseudomonadota</taxon>
        <taxon>Alphaproteobacteria</taxon>
        <taxon>Hyphomicrobiales</taxon>
        <taxon>Rhizobiaceae</taxon>
        <taxon>Sinorhizobium/Ensifer group</taxon>
        <taxon>Sinorhizobium</taxon>
    </lineage>
</organism>
<gene>
    <name evidence="1" type="ORF">RB548_04165</name>
</gene>
<dbReference type="GO" id="GO:0016740">
    <property type="term" value="F:transferase activity"/>
    <property type="evidence" value="ECO:0007669"/>
    <property type="project" value="UniProtKB-KW"/>
</dbReference>
<evidence type="ECO:0000313" key="2">
    <source>
        <dbReference type="Proteomes" id="UP001432360"/>
    </source>
</evidence>
<keyword evidence="1" id="KW-0808">Transferase</keyword>
<keyword evidence="2" id="KW-1185">Reference proteome</keyword>
<dbReference type="Gene3D" id="3.40.630.30">
    <property type="match status" value="1"/>
</dbReference>
<dbReference type="EC" id="2.-.-.-" evidence="1"/>
<sequence>MKEVVYEPHDEMVAWAESRIPGCKFRADAKAIGIRSDLGLHGVVVFDAFTTTGCWVSVASDGGRQWITREYIIRVFAYPFIQLGYPRLNSFVSVNNANAIRFNDSFGFTREGVMRQAGHEGEDLIMYGMLRSECRWLPERFAGKTGRTQV</sequence>
<dbReference type="Proteomes" id="UP001432360">
    <property type="component" value="Chromosome"/>
</dbReference>
<dbReference type="EMBL" id="CP133148">
    <property type="protein sequence ID" value="WVT04613.1"/>
    <property type="molecule type" value="Genomic_DNA"/>
</dbReference>
<name>A0ABZ2BCX7_9HYPH</name>